<dbReference type="InterPro" id="IPR027417">
    <property type="entry name" value="P-loop_NTPase"/>
</dbReference>
<evidence type="ECO:0000256" key="1">
    <source>
        <dbReference type="ARBA" id="ARBA00022448"/>
    </source>
</evidence>
<dbReference type="PANTHER" id="PTHR42939:SF1">
    <property type="entry name" value="ABC TRANSPORTER ATP-BINDING PROTEIN ALBC-RELATED"/>
    <property type="match status" value="1"/>
</dbReference>
<keyword evidence="2" id="KW-0547">Nucleotide-binding</keyword>
<protein>
    <recommendedName>
        <fullName evidence="4">ABC transporter domain-containing protein</fullName>
    </recommendedName>
</protein>
<evidence type="ECO:0000259" key="4">
    <source>
        <dbReference type="PROSITE" id="PS50893"/>
    </source>
</evidence>
<organism evidence="5">
    <name type="scientific">marine metagenome</name>
    <dbReference type="NCBI Taxonomy" id="408172"/>
    <lineage>
        <taxon>unclassified sequences</taxon>
        <taxon>metagenomes</taxon>
        <taxon>ecological metagenomes</taxon>
    </lineage>
</organism>
<sequence>MQDEADTEVVLLEMKDVTISKGNNIILQNFNLELCEGDILCLIGDNGIGKSTLIETAAGMQKLSSGSIYHREKNNTNFDSLGLVRDFEGRRDLQTPFGITLQTNAICGDETVIERLVLATKLAGFKPDESIMMNQLSLWNLEHRANDRVFKLSGGMKRRLAVLVGLIPAIISKKPRLILLDEPDDGLDDQALKLISDTISKLAVNGHSILFSTHNKELEKIANKIIDLNQKEKTVELREAIDK</sequence>
<evidence type="ECO:0000313" key="5">
    <source>
        <dbReference type="EMBL" id="SVD86178.1"/>
    </source>
</evidence>
<reference evidence="5" key="1">
    <citation type="submission" date="2018-05" db="EMBL/GenBank/DDBJ databases">
        <authorList>
            <person name="Lanie J.A."/>
            <person name="Ng W.-L."/>
            <person name="Kazmierczak K.M."/>
            <person name="Andrzejewski T.M."/>
            <person name="Davidsen T.M."/>
            <person name="Wayne K.J."/>
            <person name="Tettelin H."/>
            <person name="Glass J.I."/>
            <person name="Rusch D."/>
            <person name="Podicherti R."/>
            <person name="Tsui H.-C.T."/>
            <person name="Winkler M.E."/>
        </authorList>
    </citation>
    <scope>NUCLEOTIDE SEQUENCE</scope>
</reference>
<evidence type="ECO:0000256" key="3">
    <source>
        <dbReference type="ARBA" id="ARBA00022840"/>
    </source>
</evidence>
<dbReference type="SUPFAM" id="SSF52540">
    <property type="entry name" value="P-loop containing nucleoside triphosphate hydrolases"/>
    <property type="match status" value="1"/>
</dbReference>
<dbReference type="SMART" id="SM00382">
    <property type="entry name" value="AAA"/>
    <property type="match status" value="1"/>
</dbReference>
<dbReference type="PROSITE" id="PS00211">
    <property type="entry name" value="ABC_TRANSPORTER_1"/>
    <property type="match status" value="1"/>
</dbReference>
<evidence type="ECO:0000256" key="2">
    <source>
        <dbReference type="ARBA" id="ARBA00022741"/>
    </source>
</evidence>
<accession>A0A382YUG9</accession>
<dbReference type="PANTHER" id="PTHR42939">
    <property type="entry name" value="ABC TRANSPORTER ATP-BINDING PROTEIN ALBC-RELATED"/>
    <property type="match status" value="1"/>
</dbReference>
<dbReference type="InterPro" id="IPR017871">
    <property type="entry name" value="ABC_transporter-like_CS"/>
</dbReference>
<dbReference type="InterPro" id="IPR003593">
    <property type="entry name" value="AAA+_ATPase"/>
</dbReference>
<dbReference type="Gene3D" id="3.40.50.300">
    <property type="entry name" value="P-loop containing nucleotide triphosphate hydrolases"/>
    <property type="match status" value="1"/>
</dbReference>
<feature type="domain" description="ABC transporter" evidence="4">
    <location>
        <begin position="12"/>
        <end position="243"/>
    </location>
</feature>
<dbReference type="Pfam" id="PF00005">
    <property type="entry name" value="ABC_tran"/>
    <property type="match status" value="1"/>
</dbReference>
<proteinExistence type="predicted"/>
<dbReference type="InterPro" id="IPR051782">
    <property type="entry name" value="ABC_Transporter_VariousFunc"/>
</dbReference>
<dbReference type="InterPro" id="IPR003439">
    <property type="entry name" value="ABC_transporter-like_ATP-bd"/>
</dbReference>
<gene>
    <name evidence="5" type="ORF">METZ01_LOCUS439032</name>
</gene>
<dbReference type="GO" id="GO:0016887">
    <property type="term" value="F:ATP hydrolysis activity"/>
    <property type="evidence" value="ECO:0007669"/>
    <property type="project" value="InterPro"/>
</dbReference>
<feature type="non-terminal residue" evidence="5">
    <location>
        <position position="243"/>
    </location>
</feature>
<dbReference type="GO" id="GO:0005524">
    <property type="term" value="F:ATP binding"/>
    <property type="evidence" value="ECO:0007669"/>
    <property type="project" value="UniProtKB-KW"/>
</dbReference>
<keyword evidence="1" id="KW-0813">Transport</keyword>
<dbReference type="EMBL" id="UINC01178169">
    <property type="protein sequence ID" value="SVD86178.1"/>
    <property type="molecule type" value="Genomic_DNA"/>
</dbReference>
<name>A0A382YUG9_9ZZZZ</name>
<keyword evidence="3" id="KW-0067">ATP-binding</keyword>
<dbReference type="PROSITE" id="PS50893">
    <property type="entry name" value="ABC_TRANSPORTER_2"/>
    <property type="match status" value="1"/>
</dbReference>
<dbReference type="AlphaFoldDB" id="A0A382YUG9"/>